<reference evidence="2" key="2">
    <citation type="journal article" date="2016" name="Sci. Rep.">
        <title>Dictyocaulus viviparus genome, variome and transcriptome elucidate lungworm biology and support future intervention.</title>
        <authorList>
            <person name="McNulty S.N."/>
            <person name="Strube C."/>
            <person name="Rosa B.A."/>
            <person name="Martin J.C."/>
            <person name="Tyagi R."/>
            <person name="Choi Y.J."/>
            <person name="Wang Q."/>
            <person name="Hallsworth Pepin K."/>
            <person name="Zhang X."/>
            <person name="Ozersky P."/>
            <person name="Wilson R.K."/>
            <person name="Sternberg P.W."/>
            <person name="Gasser R.B."/>
            <person name="Mitreva M."/>
        </authorList>
    </citation>
    <scope>NUCLEOTIDE SEQUENCE [LARGE SCALE GENOMIC DNA]</scope>
    <source>
        <strain evidence="2">HannoverDv2000</strain>
    </source>
</reference>
<accession>A0A0D8X7P6</accession>
<proteinExistence type="predicted"/>
<keyword evidence="2" id="KW-1185">Reference proteome</keyword>
<sequence length="201" mass="23366">MYARLVIEKQYVSHFQMTWLELNQKEKRTDESKHLSSLGAELNQEPARTPLKEIAERLTSDYFTMTKWFNSFPLPIRTTKAKKSQQLNGPSNLKATKTAFNEEFISSISLYIYSDECIISYQNNRFKHRQQNLTISSALLTEKILYYINSDQFIWSSNVRCTTSMGAGRVVNVLLALLTQFMVGSDTRFFNINHSSWDEYG</sequence>
<dbReference type="Proteomes" id="UP000053766">
    <property type="component" value="Unassembled WGS sequence"/>
</dbReference>
<dbReference type="AlphaFoldDB" id="A0A0D8X7P6"/>
<protein>
    <submittedName>
        <fullName evidence="1">Uncharacterized protein</fullName>
    </submittedName>
</protein>
<name>A0A0D8X7P6_DICVI</name>
<gene>
    <name evidence="1" type="ORF">DICVIV_13480</name>
</gene>
<evidence type="ECO:0000313" key="2">
    <source>
        <dbReference type="Proteomes" id="UP000053766"/>
    </source>
</evidence>
<evidence type="ECO:0000313" key="1">
    <source>
        <dbReference type="EMBL" id="KJH40563.1"/>
    </source>
</evidence>
<dbReference type="EMBL" id="KN717115">
    <property type="protein sequence ID" value="KJH40563.1"/>
    <property type="molecule type" value="Genomic_DNA"/>
</dbReference>
<organism evidence="1 2">
    <name type="scientific">Dictyocaulus viviparus</name>
    <name type="common">Bovine lungworm</name>
    <dbReference type="NCBI Taxonomy" id="29172"/>
    <lineage>
        <taxon>Eukaryota</taxon>
        <taxon>Metazoa</taxon>
        <taxon>Ecdysozoa</taxon>
        <taxon>Nematoda</taxon>
        <taxon>Chromadorea</taxon>
        <taxon>Rhabditida</taxon>
        <taxon>Rhabditina</taxon>
        <taxon>Rhabditomorpha</taxon>
        <taxon>Strongyloidea</taxon>
        <taxon>Metastrongylidae</taxon>
        <taxon>Dictyocaulus</taxon>
    </lineage>
</organism>
<reference evidence="1 2" key="1">
    <citation type="submission" date="2013-11" db="EMBL/GenBank/DDBJ databases">
        <title>Draft genome of the bovine lungworm Dictyocaulus viviparus.</title>
        <authorList>
            <person name="Mitreva M."/>
        </authorList>
    </citation>
    <scope>NUCLEOTIDE SEQUENCE [LARGE SCALE GENOMIC DNA]</scope>
    <source>
        <strain evidence="1 2">HannoverDv2000</strain>
    </source>
</reference>